<dbReference type="GeneID" id="40311986"/>
<organism evidence="8 9">
    <name type="scientific">Besnoitia besnoiti</name>
    <name type="common">Apicomplexan protozoan</name>
    <dbReference type="NCBI Taxonomy" id="94643"/>
    <lineage>
        <taxon>Eukaryota</taxon>
        <taxon>Sar</taxon>
        <taxon>Alveolata</taxon>
        <taxon>Apicomplexa</taxon>
        <taxon>Conoidasida</taxon>
        <taxon>Coccidia</taxon>
        <taxon>Eucoccidiorida</taxon>
        <taxon>Eimeriorina</taxon>
        <taxon>Sarcocystidae</taxon>
        <taxon>Besnoitia</taxon>
    </lineage>
</organism>
<dbReference type="SUPFAM" id="SSF90229">
    <property type="entry name" value="CCCH zinc finger"/>
    <property type="match status" value="2"/>
</dbReference>
<keyword evidence="1 5" id="KW-0479">Metal-binding</keyword>
<evidence type="ECO:0000256" key="6">
    <source>
        <dbReference type="SAM" id="MobiDB-lite"/>
    </source>
</evidence>
<feature type="compositionally biased region" description="Gly residues" evidence="6">
    <location>
        <begin position="428"/>
        <end position="444"/>
    </location>
</feature>
<feature type="compositionally biased region" description="Gly residues" evidence="6">
    <location>
        <begin position="126"/>
        <end position="156"/>
    </location>
</feature>
<dbReference type="PROSITE" id="PS50103">
    <property type="entry name" value="ZF_C3H1"/>
    <property type="match status" value="2"/>
</dbReference>
<dbReference type="GO" id="GO:0008270">
    <property type="term" value="F:zinc ion binding"/>
    <property type="evidence" value="ECO:0007669"/>
    <property type="project" value="UniProtKB-KW"/>
</dbReference>
<evidence type="ECO:0000256" key="4">
    <source>
        <dbReference type="ARBA" id="ARBA00022833"/>
    </source>
</evidence>
<feature type="region of interest" description="Disordered" evidence="6">
    <location>
        <begin position="344"/>
        <end position="393"/>
    </location>
</feature>
<feature type="compositionally biased region" description="Low complexity" evidence="6">
    <location>
        <begin position="786"/>
        <end position="807"/>
    </location>
</feature>
<name>A0A2A9M607_BESBE</name>
<keyword evidence="9" id="KW-1185">Reference proteome</keyword>
<feature type="compositionally biased region" description="Polar residues" evidence="6">
    <location>
        <begin position="824"/>
        <end position="839"/>
    </location>
</feature>
<feature type="compositionally biased region" description="Low complexity" evidence="6">
    <location>
        <begin position="242"/>
        <end position="253"/>
    </location>
</feature>
<keyword evidence="3 5" id="KW-0863">Zinc-finger</keyword>
<feature type="compositionally biased region" description="Gly residues" evidence="6">
    <location>
        <begin position="286"/>
        <end position="298"/>
    </location>
</feature>
<feature type="region of interest" description="Disordered" evidence="6">
    <location>
        <begin position="1"/>
        <end position="210"/>
    </location>
</feature>
<dbReference type="SMART" id="SM00356">
    <property type="entry name" value="ZnF_C3H1"/>
    <property type="match status" value="2"/>
</dbReference>
<keyword evidence="2" id="KW-0677">Repeat</keyword>
<dbReference type="Proteomes" id="UP000224006">
    <property type="component" value="Unassembled WGS sequence"/>
</dbReference>
<feature type="region of interest" description="Disordered" evidence="6">
    <location>
        <begin position="240"/>
        <end position="309"/>
    </location>
</feature>
<evidence type="ECO:0000313" key="8">
    <source>
        <dbReference type="EMBL" id="PFH33908.1"/>
    </source>
</evidence>
<comment type="caution">
    <text evidence="8">The sequence shown here is derived from an EMBL/GenBank/DDBJ whole genome shotgun (WGS) entry which is preliminary data.</text>
</comment>
<evidence type="ECO:0000256" key="5">
    <source>
        <dbReference type="PROSITE-ProRule" id="PRU00723"/>
    </source>
</evidence>
<dbReference type="GO" id="GO:0003729">
    <property type="term" value="F:mRNA binding"/>
    <property type="evidence" value="ECO:0007669"/>
    <property type="project" value="InterPro"/>
</dbReference>
<feature type="compositionally biased region" description="Gly residues" evidence="6">
    <location>
        <begin position="180"/>
        <end position="203"/>
    </location>
</feature>
<feature type="compositionally biased region" description="Gly residues" evidence="6">
    <location>
        <begin position="773"/>
        <end position="785"/>
    </location>
</feature>
<feature type="compositionally biased region" description="Low complexity" evidence="6">
    <location>
        <begin position="853"/>
        <end position="877"/>
    </location>
</feature>
<dbReference type="EMBL" id="NWUJ01000007">
    <property type="protein sequence ID" value="PFH33908.1"/>
    <property type="molecule type" value="Genomic_DNA"/>
</dbReference>
<dbReference type="OrthoDB" id="333440at2759"/>
<dbReference type="RefSeq" id="XP_029217917.1">
    <property type="nucleotide sequence ID" value="XM_029365433.1"/>
</dbReference>
<dbReference type="InterPro" id="IPR000571">
    <property type="entry name" value="Znf_CCCH"/>
</dbReference>
<feature type="compositionally biased region" description="Basic residues" evidence="6">
    <location>
        <begin position="840"/>
        <end position="849"/>
    </location>
</feature>
<feature type="zinc finger region" description="C3H1-type" evidence="5">
    <location>
        <begin position="313"/>
        <end position="340"/>
    </location>
</feature>
<feature type="compositionally biased region" description="Low complexity" evidence="6">
    <location>
        <begin position="447"/>
        <end position="460"/>
    </location>
</feature>
<evidence type="ECO:0000256" key="2">
    <source>
        <dbReference type="ARBA" id="ARBA00022737"/>
    </source>
</evidence>
<reference evidence="8 9" key="1">
    <citation type="submission" date="2017-09" db="EMBL/GenBank/DDBJ databases">
        <title>Genome sequencing of Besnoitia besnoiti strain Bb-Ger1.</title>
        <authorList>
            <person name="Schares G."/>
            <person name="Venepally P."/>
            <person name="Lorenzi H.A."/>
        </authorList>
    </citation>
    <scope>NUCLEOTIDE SEQUENCE [LARGE SCALE GENOMIC DNA]</scope>
    <source>
        <strain evidence="8 9">Bb-Ger1</strain>
    </source>
</reference>
<feature type="domain" description="C3H1-type" evidence="7">
    <location>
        <begin position="615"/>
        <end position="643"/>
    </location>
</feature>
<feature type="region of interest" description="Disordered" evidence="6">
    <location>
        <begin position="721"/>
        <end position="898"/>
    </location>
</feature>
<proteinExistence type="predicted"/>
<feature type="region of interest" description="Disordered" evidence="6">
    <location>
        <begin position="410"/>
        <end position="579"/>
    </location>
</feature>
<feature type="compositionally biased region" description="Low complexity" evidence="6">
    <location>
        <begin position="353"/>
        <end position="362"/>
    </location>
</feature>
<evidence type="ECO:0000259" key="7">
    <source>
        <dbReference type="PROSITE" id="PS50103"/>
    </source>
</evidence>
<feature type="compositionally biased region" description="Low complexity" evidence="6">
    <location>
        <begin position="7"/>
        <end position="63"/>
    </location>
</feature>
<dbReference type="KEGG" id="bbes:BESB_070600"/>
<feature type="compositionally biased region" description="Gly residues" evidence="6">
    <location>
        <begin position="363"/>
        <end position="379"/>
    </location>
</feature>
<dbReference type="PANTHER" id="PTHR12547">
    <property type="entry name" value="CCCH ZINC FINGER/TIS11-RELATED"/>
    <property type="match status" value="1"/>
</dbReference>
<gene>
    <name evidence="8" type="ORF">BESB_070600</name>
</gene>
<dbReference type="AlphaFoldDB" id="A0A2A9M607"/>
<feature type="domain" description="C3H1-type" evidence="7">
    <location>
        <begin position="313"/>
        <end position="340"/>
    </location>
</feature>
<evidence type="ECO:0000313" key="9">
    <source>
        <dbReference type="Proteomes" id="UP000224006"/>
    </source>
</evidence>
<feature type="compositionally biased region" description="Low complexity" evidence="6">
    <location>
        <begin position="380"/>
        <end position="393"/>
    </location>
</feature>
<feature type="compositionally biased region" description="Gly residues" evidence="6">
    <location>
        <begin position="493"/>
        <end position="508"/>
    </location>
</feature>
<evidence type="ECO:0000256" key="3">
    <source>
        <dbReference type="ARBA" id="ARBA00022771"/>
    </source>
</evidence>
<dbReference type="InterPro" id="IPR036855">
    <property type="entry name" value="Znf_CCCH_sf"/>
</dbReference>
<dbReference type="InterPro" id="IPR045877">
    <property type="entry name" value="ZFP36-like"/>
</dbReference>
<accession>A0A2A9M607</accession>
<feature type="compositionally biased region" description="Pro residues" evidence="6">
    <location>
        <begin position="78"/>
        <end position="89"/>
    </location>
</feature>
<evidence type="ECO:0000256" key="1">
    <source>
        <dbReference type="ARBA" id="ARBA00022723"/>
    </source>
</evidence>
<protein>
    <submittedName>
        <fullName evidence="8">Zinc finger (CCCH type) motif-containing protein</fullName>
    </submittedName>
</protein>
<feature type="zinc finger region" description="C3H1-type" evidence="5">
    <location>
        <begin position="615"/>
        <end position="643"/>
    </location>
</feature>
<dbReference type="VEuPathDB" id="ToxoDB:BESB_070600"/>
<keyword evidence="4 5" id="KW-0862">Zinc</keyword>
<sequence>MAPPPAAAAAGAAGSSQRQSMGPPPSSSSGASQQAAGAPGASSCASVRTPSSSPPRIASSTSPLIAASRSTGAFTAPYGPPLVDAPPPSSSGAPSVSLPPPSPGRFSGPGNTPSSAGLLPQVQPPLGGGGSAPAHGAPGGGVSRQRAGGGDRGGSGAPPVLTYGGALPGTGGNSALSGSRNGGGGGGGTGSLNEPPGGGGRGFGTQPQSVLGGVQELPHLRGNGGSNPAALFSFANTPSSFSSPVAAPQVPGAPGRPPPRSPAAGENRVVPSGAGLAHTHHKWRGGAAGAAQGGGGLNNNGNGSQGNSNTQRLYKTNLCPWFPLGRCTHGDQCSWAHSEHERRGFAGGSRSHVGGAPPASGAPGAGGDGGGRGRGGSAGIAGPVGQPHDGLVPPGAVGLGAAVLEGPEGHGVNNAGVVPQGQHHGVSGPRGGGALGAAPGGVAGTEGSAAGALLSDGALGPEAPQNRAGHVGGGSARGSSSGSPYQPHAPHPRGGGGEAGGLAGGRNSGGPVYSHHTKRENHEHAPDAVSGGASRNRGAPGAGDRPTHGQHFSDNSCPPVLFEGGGAHIGGSKNSRDVGGGILGTGHAGGDMRGGGDGHGGAYHHGAAGGLSHGPDKRRLCPYLSRKNGCYKGADCRFAHSEEEAVSAALRHQAAISGGGGLNTFVGSPVAASVAARGCGAEDVRVGEGPGDPAGGVLLPHHQGGEDSSLVRVCTGFEGAGLQPGVANLPPQTLPGTGDDDAAPRVEGNQTTGTAALPAGGSESGEKRLLAASGGGGGATSGTGTRGSSPALPPGAGAAGGAPLRAGTVPPSSGAAPGIHPSGAMQSSQTQGPIVTGSHSLRRGSHHGQRAVSSPQPGPLSGSGASPGSSRSRQQAPGNAAGLAPRGHLPPQQAPQNPMDNAVAAAAAAMGGQGAVPGMAAVRMPPNPASVGSYWLQVLHATPHPLPHTAQAGALLAPGGTAGPAGPLGAGCLPPFGGGGPVAAQPQQHALMMGGGGHHGGHPGAGMVPPGAPHGVFLASGTPAGGPAGPGSSGGVVGVLRVPVMQFLASTEELNAAAPLFYED</sequence>
<feature type="compositionally biased region" description="Low complexity" evidence="6">
    <location>
        <begin position="299"/>
        <end position="309"/>
    </location>
</feature>
<dbReference type="Gene3D" id="4.10.1000.10">
    <property type="entry name" value="Zinc finger, CCCH-type"/>
    <property type="match status" value="1"/>
</dbReference>